<dbReference type="AlphaFoldDB" id="A0A553NE06"/>
<dbReference type="OMA" id="HAASCAM"/>
<dbReference type="PANTHER" id="PTHR13318:SF95">
    <property type="entry name" value="F-BOX PROTEIN YLR352W"/>
    <property type="match status" value="1"/>
</dbReference>
<accession>A0A553NE06</accession>
<protein>
    <recommendedName>
        <fullName evidence="2">F-box domain-containing protein</fullName>
    </recommendedName>
</protein>
<dbReference type="SUPFAM" id="SSF81383">
    <property type="entry name" value="F-box domain"/>
    <property type="match status" value="1"/>
</dbReference>
<keyword evidence="1" id="KW-0833">Ubl conjugation pathway</keyword>
<dbReference type="PANTHER" id="PTHR13318">
    <property type="entry name" value="PARTNER OF PAIRED, ISOFORM B-RELATED"/>
    <property type="match status" value="1"/>
</dbReference>
<organism evidence="3 4">
    <name type="scientific">Tigriopus californicus</name>
    <name type="common">Marine copepod</name>
    <dbReference type="NCBI Taxonomy" id="6832"/>
    <lineage>
        <taxon>Eukaryota</taxon>
        <taxon>Metazoa</taxon>
        <taxon>Ecdysozoa</taxon>
        <taxon>Arthropoda</taxon>
        <taxon>Crustacea</taxon>
        <taxon>Multicrustacea</taxon>
        <taxon>Hexanauplia</taxon>
        <taxon>Copepoda</taxon>
        <taxon>Harpacticoida</taxon>
        <taxon>Harpacticidae</taxon>
        <taxon>Tigriopus</taxon>
    </lineage>
</organism>
<dbReference type="CDD" id="cd09917">
    <property type="entry name" value="F-box_SF"/>
    <property type="match status" value="1"/>
</dbReference>
<dbReference type="Gene3D" id="3.80.10.10">
    <property type="entry name" value="Ribonuclease Inhibitor"/>
    <property type="match status" value="2"/>
</dbReference>
<dbReference type="SMART" id="SM00256">
    <property type="entry name" value="FBOX"/>
    <property type="match status" value="1"/>
</dbReference>
<dbReference type="InterPro" id="IPR032675">
    <property type="entry name" value="LRR_dom_sf"/>
</dbReference>
<name>A0A553NE06_TIGCA</name>
<sequence>MATCDTPPPLPEELLVKIFGYLNLNDVLECSLVNRHWYRATHTQGLHRRTWLRFRNQLDLTEGFPRVTAPHLWAFTKIHLQGIALNYNEGGSWVHMWSQIMPRLSSLVLEKVEASPNDLVAILKWGHNLREIGLINLRDVFMSGTILESKLERSCLNGVLTKVTTLDLAHNSFLSDVVFERMMECVPNLAHLSLRKCPILKTPMGPASEKKPNRSVLTFSVLLEFIRKQAQRLQSLDLVDTNLDGMRLQDIAEVDNLNLRTVKLAKNPISQEGVLHLVRCQKSLTSLDLDQCRRVFLDYPATSLQIFQEMEQIQDLNLRLLSIPKGLDTCLSKLHNLVRLDCTALDSSSKHLRKGLASSKSQKSLRSLNVSSFMSSPENFRAILSLFPNLEEFSAENCQEAMVDACLHTLLETCPKIKALNIGSCPRLSDLGFCGLAKVDQADQVSFVGPIECMKLDGKIFLGTSAEGEVINDAARMSTARTLAETCHDWTDMAKLDKLSHLERLTLCNSDITDISIQRAFNFFCLREINLSKCLFISDTGFIMLSERNPSLEVVDISQTSITDSGLVGCVQALRRLVKLNVSQCRSLTSSGILQLAQFSTRLRNLDVSLCPKIKTETIDDLQSRLPRLRNVKIRGLEILECIQTFED</sequence>
<dbReference type="EMBL" id="VCGU01000458">
    <property type="protein sequence ID" value="TRY63683.1"/>
    <property type="molecule type" value="Genomic_DNA"/>
</dbReference>
<proteinExistence type="predicted"/>
<evidence type="ECO:0000256" key="1">
    <source>
        <dbReference type="ARBA" id="ARBA00022786"/>
    </source>
</evidence>
<dbReference type="InterPro" id="IPR006553">
    <property type="entry name" value="Leu-rich_rpt_Cys-con_subtyp"/>
</dbReference>
<keyword evidence="4" id="KW-1185">Reference proteome</keyword>
<reference evidence="3 4" key="1">
    <citation type="journal article" date="2018" name="Nat. Ecol. Evol.">
        <title>Genomic signatures of mitonuclear coevolution across populations of Tigriopus californicus.</title>
        <authorList>
            <person name="Barreto F.S."/>
            <person name="Watson E.T."/>
            <person name="Lima T.G."/>
            <person name="Willett C.S."/>
            <person name="Edmands S."/>
            <person name="Li W."/>
            <person name="Burton R.S."/>
        </authorList>
    </citation>
    <scope>NUCLEOTIDE SEQUENCE [LARGE SCALE GENOMIC DNA]</scope>
    <source>
        <strain evidence="3 4">San Diego</strain>
    </source>
</reference>
<dbReference type="Gene3D" id="1.20.1280.50">
    <property type="match status" value="1"/>
</dbReference>
<gene>
    <name evidence="3" type="ORF">TCAL_08683</name>
</gene>
<dbReference type="InterPro" id="IPR001611">
    <property type="entry name" value="Leu-rich_rpt"/>
</dbReference>
<dbReference type="SMART" id="SM00367">
    <property type="entry name" value="LRR_CC"/>
    <property type="match status" value="6"/>
</dbReference>
<dbReference type="STRING" id="6832.A0A553NE06"/>
<dbReference type="GO" id="GO:0031146">
    <property type="term" value="P:SCF-dependent proteasomal ubiquitin-dependent protein catabolic process"/>
    <property type="evidence" value="ECO:0007669"/>
    <property type="project" value="TreeGrafter"/>
</dbReference>
<evidence type="ECO:0000259" key="2">
    <source>
        <dbReference type="PROSITE" id="PS50181"/>
    </source>
</evidence>
<dbReference type="InterPro" id="IPR036047">
    <property type="entry name" value="F-box-like_dom_sf"/>
</dbReference>
<evidence type="ECO:0000313" key="4">
    <source>
        <dbReference type="Proteomes" id="UP000318571"/>
    </source>
</evidence>
<dbReference type="InterPro" id="IPR001810">
    <property type="entry name" value="F-box_dom"/>
</dbReference>
<dbReference type="Pfam" id="PF12937">
    <property type="entry name" value="F-box-like"/>
    <property type="match status" value="1"/>
</dbReference>
<dbReference type="Proteomes" id="UP000318571">
    <property type="component" value="Chromosome 10"/>
</dbReference>
<dbReference type="SUPFAM" id="SSF52047">
    <property type="entry name" value="RNI-like"/>
    <property type="match status" value="1"/>
</dbReference>
<feature type="domain" description="F-box" evidence="2">
    <location>
        <begin position="10"/>
        <end position="54"/>
    </location>
</feature>
<comment type="caution">
    <text evidence="3">The sequence shown here is derived from an EMBL/GenBank/DDBJ whole genome shotgun (WGS) entry which is preliminary data.</text>
</comment>
<dbReference type="GO" id="GO:0019005">
    <property type="term" value="C:SCF ubiquitin ligase complex"/>
    <property type="evidence" value="ECO:0007669"/>
    <property type="project" value="TreeGrafter"/>
</dbReference>
<evidence type="ECO:0000313" key="3">
    <source>
        <dbReference type="EMBL" id="TRY63683.1"/>
    </source>
</evidence>
<dbReference type="PROSITE" id="PS50181">
    <property type="entry name" value="FBOX"/>
    <property type="match status" value="1"/>
</dbReference>
<dbReference type="Pfam" id="PF13516">
    <property type="entry name" value="LRR_6"/>
    <property type="match status" value="1"/>
</dbReference>